<organism evidence="2 3">
    <name type="scientific">Synchytrium microbalum</name>
    <dbReference type="NCBI Taxonomy" id="1806994"/>
    <lineage>
        <taxon>Eukaryota</taxon>
        <taxon>Fungi</taxon>
        <taxon>Fungi incertae sedis</taxon>
        <taxon>Chytridiomycota</taxon>
        <taxon>Chytridiomycota incertae sedis</taxon>
        <taxon>Chytridiomycetes</taxon>
        <taxon>Synchytriales</taxon>
        <taxon>Synchytriaceae</taxon>
        <taxon>Synchytrium</taxon>
    </lineage>
</organism>
<reference evidence="2 3" key="1">
    <citation type="journal article" date="2019" name="Sci. Rep.">
        <title>Comparative genomics of chytrid fungi reveal insights into the obligate biotrophic and pathogenic lifestyle of Synchytrium endobioticum.</title>
        <authorList>
            <person name="van de Vossenberg B.T.L.H."/>
            <person name="Warris S."/>
            <person name="Nguyen H.D.T."/>
            <person name="van Gent-Pelzer M.P.E."/>
            <person name="Joly D.L."/>
            <person name="van de Geest H.C."/>
            <person name="Bonants P.J.M."/>
            <person name="Smith D.S."/>
            <person name="Levesque C.A."/>
            <person name="van der Lee T.A.J."/>
        </authorList>
    </citation>
    <scope>NUCLEOTIDE SEQUENCE [LARGE SCALE GENOMIC DNA]</scope>
    <source>
        <strain evidence="2 3">JEL517</strain>
    </source>
</reference>
<feature type="region of interest" description="Disordered" evidence="1">
    <location>
        <begin position="46"/>
        <end position="77"/>
    </location>
</feature>
<evidence type="ECO:0000256" key="1">
    <source>
        <dbReference type="SAM" id="MobiDB-lite"/>
    </source>
</evidence>
<dbReference type="RefSeq" id="XP_031027041.1">
    <property type="nucleotide sequence ID" value="XM_031166937.1"/>
</dbReference>
<evidence type="ECO:0000313" key="2">
    <source>
        <dbReference type="EMBL" id="TPX36970.1"/>
    </source>
</evidence>
<evidence type="ECO:0000313" key="3">
    <source>
        <dbReference type="Proteomes" id="UP000319731"/>
    </source>
</evidence>
<name>A0A507C5V5_9FUNG</name>
<proteinExistence type="predicted"/>
<dbReference type="EMBL" id="QEAO01000003">
    <property type="protein sequence ID" value="TPX36970.1"/>
    <property type="molecule type" value="Genomic_DNA"/>
</dbReference>
<keyword evidence="3" id="KW-1185">Reference proteome</keyword>
<dbReference type="AlphaFoldDB" id="A0A507C5V5"/>
<dbReference type="GeneID" id="42002234"/>
<feature type="region of interest" description="Disordered" evidence="1">
    <location>
        <begin position="125"/>
        <end position="147"/>
    </location>
</feature>
<gene>
    <name evidence="2" type="ORF">SmJEL517_g01009</name>
</gene>
<accession>A0A507C5V5</accession>
<dbReference type="Proteomes" id="UP000319731">
    <property type="component" value="Unassembled WGS sequence"/>
</dbReference>
<sequence>MEVASGLNWLFLLNNQVILSSSILRSTIIADLSTATMVDSEMMELKPSSFTVDNDSSMEEPQRYDGGPADNRTGTTLNALSKRKSASTVIEEKNVIVHSEGSRSSTAPAATFQVGESVALNDYETTDTANSSDTTEAPTVGFLVGDD</sequence>
<feature type="compositionally biased region" description="Polar residues" evidence="1">
    <location>
        <begin position="126"/>
        <end position="137"/>
    </location>
</feature>
<comment type="caution">
    <text evidence="2">The sequence shown here is derived from an EMBL/GenBank/DDBJ whole genome shotgun (WGS) entry which is preliminary data.</text>
</comment>
<protein>
    <submittedName>
        <fullName evidence="2">Uncharacterized protein</fullName>
    </submittedName>
</protein>